<feature type="compositionally biased region" description="Basic and acidic residues" evidence="1">
    <location>
        <begin position="714"/>
        <end position="753"/>
    </location>
</feature>
<comment type="caution">
    <text evidence="2">The sequence shown here is derived from an EMBL/GenBank/DDBJ whole genome shotgun (WGS) entry which is preliminary data.</text>
</comment>
<sequence length="945" mass="108578">MGTKMRNDFSDEEDDLEALRLAALSSLKKKNELNGYVQNEHISKEKTFIHNKTSFRGKRRFFSGQTGRGRNNQFNNQVRNSNLISIPTVNAENDICLPIQKSLANLKKENDVPKLIRPQDRYAYNINDEIGREGPSSKFDRYNNSNSESEEEDEISSTKLGRSDSLEALMEELDAEIQGEPKKDKKEKLKIKKDTKTEQSKESGADNINGNELKVKVNEQNEQVIRKIETQGDPIDSTCKQLEETEVSKKVEIKHEMVDISNPTSKTQGVHQIQRSPIRKKMSNRKVNGRIFNSEHPFVPIMIPNPSFVTTIQPPQFTTVYNTVPSFTGTEVFSLTVPPPTFVPPPNLRTHMMPSDIPPAGYNITQLPPLVIEPSSNLPSIPMGPLSPRSAAFVLQNRAIVEKRKRSPRRSYSRSPSPPTHRLRYSKSPPQRRSLTPLRRLSPLRRSFSPSRRSLSPRRSPLRRSLSPYRRHREKSPRKESPRRSPRRTRESPIKSPKRSKDSPKKIRDIRRTPIKDRLGARSKTDEKDKKKEIPTSSSPSKKEEKKPLDPVLEARKRKFESKEMKVKEGVIRLKPKDEKLKDENKLKDEKLVEEIKVEKKIDVIKLNVEVIENVNVEANGKPLTEEESTKVISKKEVKYPLGESPKRDQLEEAMNELEMLLKDDEALELTAKVDELFTDEETDQENEGRFNFKKSLPSDNNFTRKVNNGMTKKPFEKKRENKSKWNFDETRKEPKSKSKKEPLTNPIENRKIEIKIRNPGKYEKCSNKVQVPIIKTSPERKVELDKKEEFSGDETEPEIIVENEGDNEDIEDVATSREGDLRAQLSRKRAERQNKLAKVGGFQSRLLQSALEGAVFKKKKSKKKDRESKDVKLPIHLRLGIAHDSNIFAEAATEKISRRKSKKRKHAIVDQVLCFVANLFFHLNHSIIVTCTFCIIFFSSQGSC</sequence>
<accession>A0AAW1UT79</accession>
<feature type="region of interest" description="Disordered" evidence="1">
    <location>
        <begin position="678"/>
        <end position="753"/>
    </location>
</feature>
<protein>
    <submittedName>
        <fullName evidence="2">Uncharacterized protein</fullName>
    </submittedName>
</protein>
<dbReference type="Proteomes" id="UP001431783">
    <property type="component" value="Unassembled WGS sequence"/>
</dbReference>
<feature type="compositionally biased region" description="Basic and acidic residues" evidence="1">
    <location>
        <begin position="477"/>
        <end position="534"/>
    </location>
</feature>
<feature type="compositionally biased region" description="Basic and acidic residues" evidence="1">
    <location>
        <begin position="541"/>
        <end position="562"/>
    </location>
</feature>
<proteinExistence type="predicted"/>
<keyword evidence="3" id="KW-1185">Reference proteome</keyword>
<name>A0AAW1UT79_9CUCU</name>
<evidence type="ECO:0000313" key="2">
    <source>
        <dbReference type="EMBL" id="KAK9883187.1"/>
    </source>
</evidence>
<feature type="compositionally biased region" description="Low complexity" evidence="1">
    <location>
        <begin position="428"/>
        <end position="468"/>
    </location>
</feature>
<feature type="region of interest" description="Disordered" evidence="1">
    <location>
        <begin position="401"/>
        <end position="562"/>
    </location>
</feature>
<feature type="region of interest" description="Disordered" evidence="1">
    <location>
        <begin position="128"/>
        <end position="213"/>
    </location>
</feature>
<dbReference type="AlphaFoldDB" id="A0AAW1UT79"/>
<gene>
    <name evidence="2" type="ORF">WA026_001378</name>
</gene>
<feature type="compositionally biased region" description="Polar residues" evidence="1">
    <location>
        <begin position="698"/>
        <end position="711"/>
    </location>
</feature>
<dbReference type="EMBL" id="JARQZJ010000091">
    <property type="protein sequence ID" value="KAK9883187.1"/>
    <property type="molecule type" value="Genomic_DNA"/>
</dbReference>
<evidence type="ECO:0000256" key="1">
    <source>
        <dbReference type="SAM" id="MobiDB-lite"/>
    </source>
</evidence>
<feature type="compositionally biased region" description="Basic and acidic residues" evidence="1">
    <location>
        <begin position="179"/>
        <end position="204"/>
    </location>
</feature>
<evidence type="ECO:0000313" key="3">
    <source>
        <dbReference type="Proteomes" id="UP001431783"/>
    </source>
</evidence>
<feature type="compositionally biased region" description="Basic residues" evidence="1">
    <location>
        <begin position="403"/>
        <end position="412"/>
    </location>
</feature>
<reference evidence="2 3" key="1">
    <citation type="submission" date="2023-03" db="EMBL/GenBank/DDBJ databases">
        <title>Genome insight into feeding habits of ladybird beetles.</title>
        <authorList>
            <person name="Li H.-S."/>
            <person name="Huang Y.-H."/>
            <person name="Pang H."/>
        </authorList>
    </citation>
    <scope>NUCLEOTIDE SEQUENCE [LARGE SCALE GENOMIC DNA]</scope>
    <source>
        <strain evidence="2">SYSU_2023b</strain>
        <tissue evidence="2">Whole body</tissue>
    </source>
</reference>
<organism evidence="2 3">
    <name type="scientific">Henosepilachna vigintioctopunctata</name>
    <dbReference type="NCBI Taxonomy" id="420089"/>
    <lineage>
        <taxon>Eukaryota</taxon>
        <taxon>Metazoa</taxon>
        <taxon>Ecdysozoa</taxon>
        <taxon>Arthropoda</taxon>
        <taxon>Hexapoda</taxon>
        <taxon>Insecta</taxon>
        <taxon>Pterygota</taxon>
        <taxon>Neoptera</taxon>
        <taxon>Endopterygota</taxon>
        <taxon>Coleoptera</taxon>
        <taxon>Polyphaga</taxon>
        <taxon>Cucujiformia</taxon>
        <taxon>Coccinelloidea</taxon>
        <taxon>Coccinellidae</taxon>
        <taxon>Epilachninae</taxon>
        <taxon>Epilachnini</taxon>
        <taxon>Henosepilachna</taxon>
    </lineage>
</organism>